<protein>
    <recommendedName>
        <fullName evidence="1">arginine--tRNA ligase</fullName>
        <ecNumber evidence="1">6.1.1.19</ecNumber>
    </recommendedName>
</protein>
<keyword evidence="4" id="KW-0067">ATP-binding</keyword>
<dbReference type="OrthoDB" id="9805987at2"/>
<keyword evidence="3" id="KW-0547">Nucleotide-binding</keyword>
<evidence type="ECO:0000313" key="7">
    <source>
        <dbReference type="EMBL" id="ROR29172.1"/>
    </source>
</evidence>
<evidence type="ECO:0000256" key="1">
    <source>
        <dbReference type="ARBA" id="ARBA00012837"/>
    </source>
</evidence>
<evidence type="ECO:0000256" key="5">
    <source>
        <dbReference type="ARBA" id="ARBA00049339"/>
    </source>
</evidence>
<dbReference type="Pfam" id="PF05746">
    <property type="entry name" value="DALR_1"/>
    <property type="match status" value="1"/>
</dbReference>
<reference evidence="7 8" key="1">
    <citation type="submission" date="2018-11" db="EMBL/GenBank/DDBJ databases">
        <title>Genomic Encyclopedia of Type Strains, Phase IV (KMG-IV): sequencing the most valuable type-strain genomes for metagenomic binning, comparative biology and taxonomic classification.</title>
        <authorList>
            <person name="Goeker M."/>
        </authorList>
    </citation>
    <scope>NUCLEOTIDE SEQUENCE [LARGE SCALE GENOMIC DNA]</scope>
    <source>
        <strain evidence="7 8">DSM 26537</strain>
    </source>
</reference>
<comment type="catalytic activity">
    <reaction evidence="5">
        <text>tRNA(Arg) + L-arginine + ATP = L-arginyl-tRNA(Arg) + AMP + diphosphate</text>
        <dbReference type="Rhea" id="RHEA:20301"/>
        <dbReference type="Rhea" id="RHEA-COMP:9658"/>
        <dbReference type="Rhea" id="RHEA-COMP:9673"/>
        <dbReference type="ChEBI" id="CHEBI:30616"/>
        <dbReference type="ChEBI" id="CHEBI:32682"/>
        <dbReference type="ChEBI" id="CHEBI:33019"/>
        <dbReference type="ChEBI" id="CHEBI:78442"/>
        <dbReference type="ChEBI" id="CHEBI:78513"/>
        <dbReference type="ChEBI" id="CHEBI:456215"/>
        <dbReference type="EC" id="6.1.1.19"/>
    </reaction>
</comment>
<proteinExistence type="predicted"/>
<dbReference type="EMBL" id="RJVG01000003">
    <property type="protein sequence ID" value="ROR29172.1"/>
    <property type="molecule type" value="Genomic_DNA"/>
</dbReference>
<dbReference type="EC" id="6.1.1.19" evidence="1"/>
<organism evidence="7 8">
    <name type="scientific">Mobilisporobacter senegalensis</name>
    <dbReference type="NCBI Taxonomy" id="1329262"/>
    <lineage>
        <taxon>Bacteria</taxon>
        <taxon>Bacillati</taxon>
        <taxon>Bacillota</taxon>
        <taxon>Clostridia</taxon>
        <taxon>Lachnospirales</taxon>
        <taxon>Lachnospiraceae</taxon>
        <taxon>Mobilisporobacter</taxon>
    </lineage>
</organism>
<dbReference type="PANTHER" id="PTHR11956">
    <property type="entry name" value="ARGINYL-TRNA SYNTHETASE"/>
    <property type="match status" value="1"/>
</dbReference>
<evidence type="ECO:0000313" key="8">
    <source>
        <dbReference type="Proteomes" id="UP000273083"/>
    </source>
</evidence>
<evidence type="ECO:0000256" key="2">
    <source>
        <dbReference type="ARBA" id="ARBA00022598"/>
    </source>
</evidence>
<dbReference type="Gene3D" id="1.10.730.10">
    <property type="entry name" value="Isoleucyl-tRNA Synthetase, Domain 1"/>
    <property type="match status" value="1"/>
</dbReference>
<dbReference type="InterPro" id="IPR001278">
    <property type="entry name" value="Arg-tRNA-ligase"/>
</dbReference>
<dbReference type="Proteomes" id="UP000273083">
    <property type="component" value="Unassembled WGS sequence"/>
</dbReference>
<name>A0A3N1XVG2_9FIRM</name>
<dbReference type="PANTHER" id="PTHR11956:SF5">
    <property type="entry name" value="ARGININE--TRNA LIGASE, CYTOPLASMIC"/>
    <property type="match status" value="1"/>
</dbReference>
<evidence type="ECO:0000259" key="6">
    <source>
        <dbReference type="SMART" id="SM00836"/>
    </source>
</evidence>
<dbReference type="SMART" id="SM00836">
    <property type="entry name" value="DALR_1"/>
    <property type="match status" value="1"/>
</dbReference>
<gene>
    <name evidence="7" type="ORF">EDD66_103107</name>
</gene>
<dbReference type="GO" id="GO:0006420">
    <property type="term" value="P:arginyl-tRNA aminoacylation"/>
    <property type="evidence" value="ECO:0007669"/>
    <property type="project" value="InterPro"/>
</dbReference>
<feature type="domain" description="DALR anticodon binding" evidence="6">
    <location>
        <begin position="1"/>
        <end position="94"/>
    </location>
</feature>
<dbReference type="SUPFAM" id="SSF47323">
    <property type="entry name" value="Anticodon-binding domain of a subclass of class I aminoacyl-tRNA synthetases"/>
    <property type="match status" value="1"/>
</dbReference>
<keyword evidence="2" id="KW-0436">Ligase</keyword>
<dbReference type="RefSeq" id="WP_123608629.1">
    <property type="nucleotide sequence ID" value="NZ_RJVG01000003.1"/>
</dbReference>
<sequence length="94" mass="10855">MVKKLLSDNVSYNLIKNIASYPEKIIEAAKRYEPSIISRYIINLSSAFNKFYHECNVMNAEVELRESRLILVDLTQKIIKDTMGLLGIECPEEM</sequence>
<dbReference type="AlphaFoldDB" id="A0A3N1XVG2"/>
<dbReference type="InterPro" id="IPR008909">
    <property type="entry name" value="DALR_anticod-bd"/>
</dbReference>
<evidence type="ECO:0000256" key="4">
    <source>
        <dbReference type="ARBA" id="ARBA00022840"/>
    </source>
</evidence>
<dbReference type="GO" id="GO:0005524">
    <property type="term" value="F:ATP binding"/>
    <property type="evidence" value="ECO:0007669"/>
    <property type="project" value="UniProtKB-KW"/>
</dbReference>
<dbReference type="GO" id="GO:0004814">
    <property type="term" value="F:arginine-tRNA ligase activity"/>
    <property type="evidence" value="ECO:0007669"/>
    <property type="project" value="UniProtKB-EC"/>
</dbReference>
<comment type="caution">
    <text evidence="7">The sequence shown here is derived from an EMBL/GenBank/DDBJ whole genome shotgun (WGS) entry which is preliminary data.</text>
</comment>
<keyword evidence="8" id="KW-1185">Reference proteome</keyword>
<dbReference type="InterPro" id="IPR009080">
    <property type="entry name" value="tRNAsynth_Ia_anticodon-bd"/>
</dbReference>
<accession>A0A3N1XVG2</accession>
<evidence type="ECO:0000256" key="3">
    <source>
        <dbReference type="ARBA" id="ARBA00022741"/>
    </source>
</evidence>